<keyword evidence="2" id="KW-0472">Membrane</keyword>
<dbReference type="PANTHER" id="PTHR36004">
    <property type="entry name" value="AT-RICH INTERACTIVE DOMAIN PROTEIN"/>
    <property type="match status" value="1"/>
</dbReference>
<dbReference type="Proteomes" id="UP000660262">
    <property type="component" value="Unassembled WGS sequence"/>
</dbReference>
<keyword evidence="2" id="KW-1133">Transmembrane helix</keyword>
<dbReference type="PANTHER" id="PTHR36004:SF1">
    <property type="entry name" value="AT-RICH INTERACTIVE DOMAIN PROTEIN"/>
    <property type="match status" value="1"/>
</dbReference>
<keyword evidence="2" id="KW-0812">Transmembrane</keyword>
<sequence>MSASLVLKSRAALRPQSVAKCCASQRRIAKVPARVLSCRKSLLQRMCRASSKDSDSKSSFAKELAEAGGARTKPTSKKSSSKRRAARRKLVDERTTEGFPGSDDFWEGDKWEWLGFVTQYYYIFIVLVTAAVGGYASNTYNDGATQFVENAKEDKPLTIVDAKDLFAAPAPASVDAPPPSAE</sequence>
<evidence type="ECO:0000256" key="1">
    <source>
        <dbReference type="SAM" id="MobiDB-lite"/>
    </source>
</evidence>
<feature type="compositionally biased region" description="Basic residues" evidence="1">
    <location>
        <begin position="74"/>
        <end position="88"/>
    </location>
</feature>
<evidence type="ECO:0000313" key="3">
    <source>
        <dbReference type="EMBL" id="GHP03852.1"/>
    </source>
</evidence>
<evidence type="ECO:0000256" key="2">
    <source>
        <dbReference type="SAM" id="Phobius"/>
    </source>
</evidence>
<protein>
    <submittedName>
        <fullName evidence="3">Uncharacterized protein</fullName>
    </submittedName>
</protein>
<dbReference type="OrthoDB" id="538884at2759"/>
<proteinExistence type="predicted"/>
<dbReference type="AlphaFoldDB" id="A0A830HB28"/>
<feature type="transmembrane region" description="Helical" evidence="2">
    <location>
        <begin position="120"/>
        <end position="137"/>
    </location>
</feature>
<accession>A0A830HB28</accession>
<keyword evidence="4" id="KW-1185">Reference proteome</keyword>
<gene>
    <name evidence="3" type="ORF">PPROV_000260600</name>
</gene>
<organism evidence="3 4">
    <name type="scientific">Pycnococcus provasolii</name>
    <dbReference type="NCBI Taxonomy" id="41880"/>
    <lineage>
        <taxon>Eukaryota</taxon>
        <taxon>Viridiplantae</taxon>
        <taxon>Chlorophyta</taxon>
        <taxon>Pseudoscourfieldiophyceae</taxon>
        <taxon>Pseudoscourfieldiales</taxon>
        <taxon>Pycnococcaceae</taxon>
        <taxon>Pycnococcus</taxon>
    </lineage>
</organism>
<reference evidence="3" key="1">
    <citation type="submission" date="2020-10" db="EMBL/GenBank/DDBJ databases">
        <title>Unveiling of a novel bifunctional photoreceptor, Dualchrome1, isolated from a cosmopolitan green alga.</title>
        <authorList>
            <person name="Suzuki S."/>
            <person name="Kawachi M."/>
        </authorList>
    </citation>
    <scope>NUCLEOTIDE SEQUENCE</scope>
    <source>
        <strain evidence="3">NIES 2893</strain>
    </source>
</reference>
<comment type="caution">
    <text evidence="3">The sequence shown here is derived from an EMBL/GenBank/DDBJ whole genome shotgun (WGS) entry which is preliminary data.</text>
</comment>
<dbReference type="EMBL" id="BNJQ01000006">
    <property type="protein sequence ID" value="GHP03852.1"/>
    <property type="molecule type" value="Genomic_DNA"/>
</dbReference>
<name>A0A830HB28_9CHLO</name>
<feature type="region of interest" description="Disordered" evidence="1">
    <location>
        <begin position="52"/>
        <end position="96"/>
    </location>
</feature>
<evidence type="ECO:0000313" key="4">
    <source>
        <dbReference type="Proteomes" id="UP000660262"/>
    </source>
</evidence>